<dbReference type="InterPro" id="IPR038770">
    <property type="entry name" value="Na+/solute_symporter_sf"/>
</dbReference>
<evidence type="ECO:0000256" key="5">
    <source>
        <dbReference type="ARBA" id="ARBA00023065"/>
    </source>
</evidence>
<dbReference type="Proteomes" id="UP000192796">
    <property type="component" value="Unassembled WGS sequence"/>
</dbReference>
<protein>
    <recommendedName>
        <fullName evidence="8">Cation/H+ exchanger transmembrane domain-containing protein</fullName>
    </recommendedName>
</protein>
<dbReference type="STRING" id="1703345.A3860_17880"/>
<feature type="transmembrane region" description="Helical" evidence="7">
    <location>
        <begin position="122"/>
        <end position="143"/>
    </location>
</feature>
<keyword evidence="6 7" id="KW-0472">Membrane</keyword>
<feature type="transmembrane region" description="Helical" evidence="7">
    <location>
        <begin position="155"/>
        <end position="182"/>
    </location>
</feature>
<dbReference type="PANTHER" id="PTHR32468:SF0">
    <property type="entry name" value="K(+)_H(+) ANTIPORTER 1"/>
    <property type="match status" value="1"/>
</dbReference>
<feature type="transmembrane region" description="Helical" evidence="7">
    <location>
        <begin position="367"/>
        <end position="390"/>
    </location>
</feature>
<evidence type="ECO:0000313" key="9">
    <source>
        <dbReference type="EMBL" id="OQP65534.1"/>
    </source>
</evidence>
<keyword evidence="4 7" id="KW-1133">Transmembrane helix</keyword>
<feature type="transmembrane region" description="Helical" evidence="7">
    <location>
        <begin position="431"/>
        <end position="453"/>
    </location>
</feature>
<proteinExistence type="predicted"/>
<feature type="transmembrane region" description="Helical" evidence="7">
    <location>
        <begin position="339"/>
        <end position="355"/>
    </location>
</feature>
<feature type="transmembrane region" description="Helical" evidence="7">
    <location>
        <begin position="223"/>
        <end position="247"/>
    </location>
</feature>
<feature type="transmembrane region" description="Helical" evidence="7">
    <location>
        <begin position="7"/>
        <end position="25"/>
    </location>
</feature>
<gene>
    <name evidence="9" type="ORF">A3860_17880</name>
</gene>
<feature type="transmembrane region" description="Helical" evidence="7">
    <location>
        <begin position="93"/>
        <end position="116"/>
    </location>
</feature>
<dbReference type="AlphaFoldDB" id="A0A1V9G4Q8"/>
<dbReference type="GO" id="GO:0015297">
    <property type="term" value="F:antiporter activity"/>
    <property type="evidence" value="ECO:0007669"/>
    <property type="project" value="InterPro"/>
</dbReference>
<keyword evidence="5" id="KW-0406">Ion transport</keyword>
<evidence type="ECO:0000256" key="2">
    <source>
        <dbReference type="ARBA" id="ARBA00022448"/>
    </source>
</evidence>
<evidence type="ECO:0000256" key="3">
    <source>
        <dbReference type="ARBA" id="ARBA00022692"/>
    </source>
</evidence>
<dbReference type="OrthoDB" id="9793589at2"/>
<dbReference type="Gene3D" id="1.20.1530.20">
    <property type="match status" value="1"/>
</dbReference>
<feature type="transmembrane region" description="Helical" evidence="7">
    <location>
        <begin position="293"/>
        <end position="319"/>
    </location>
</feature>
<comment type="caution">
    <text evidence="9">The sequence shown here is derived from an EMBL/GenBank/DDBJ whole genome shotgun (WGS) entry which is preliminary data.</text>
</comment>
<keyword evidence="3 7" id="KW-0812">Transmembrane</keyword>
<name>A0A1V9G4Q8_9BACT</name>
<keyword evidence="10" id="KW-1185">Reference proteome</keyword>
<dbReference type="GO" id="GO:1902600">
    <property type="term" value="P:proton transmembrane transport"/>
    <property type="evidence" value="ECO:0007669"/>
    <property type="project" value="InterPro"/>
</dbReference>
<feature type="domain" description="Cation/H+ exchanger transmembrane" evidence="8">
    <location>
        <begin position="72"/>
        <end position="450"/>
    </location>
</feature>
<sequence length="478" mass="52535">MKVKSITIYYLFGVALTAIMIYVLYVSRNISLPVENISSIKVQSGESSLSQILKALSNSQAIIIFQVALILIVARLTGLLFKKIGQPIVMGEIVAGIILGPSVLGLVLPDVSQFIFPKSSLSNLQVLSNIGLLIFMFIVGMEFKLNVIKEEARTIIGISYASIILPFILGVLLSLTIFKTYLPTNLSFLTYALYIGVAVSITSFTVLARIMRDRGITNTRLGSIVISCTALNDIIAWCILAVVIATIKAGSSTFAMYTFLFVAFFVSLMIMVIKPFIKKLFQKNKGSNSTFFWVYSTLLVSSYISEVIGVHMLFGAFLAGAIMPADSDFRKYVIDKLENFAFVLLLPLYFAFTGLRTQIGLLNNSATWVDCIILIAVAIVGKFIGCTVSARLMGEQVKTSLSIGVLMNTRGLTELVVLNIGYELGILKPELFTIMVIMALFTTFITSPILNIINKMPNKIRVGQNKNDSFLQKATSWP</sequence>
<reference evidence="9 10" key="1">
    <citation type="submission" date="2016-03" db="EMBL/GenBank/DDBJ databases">
        <title>Niastella vici sp. nov., isolated from farmland soil.</title>
        <authorList>
            <person name="Chen L."/>
            <person name="Wang D."/>
            <person name="Yang S."/>
            <person name="Wang G."/>
        </authorList>
    </citation>
    <scope>NUCLEOTIDE SEQUENCE [LARGE SCALE GENOMIC DNA]</scope>
    <source>
        <strain evidence="9 10">DJ57</strain>
    </source>
</reference>
<dbReference type="GO" id="GO:0016020">
    <property type="term" value="C:membrane"/>
    <property type="evidence" value="ECO:0007669"/>
    <property type="project" value="UniProtKB-SubCell"/>
</dbReference>
<evidence type="ECO:0000256" key="4">
    <source>
        <dbReference type="ARBA" id="ARBA00022989"/>
    </source>
</evidence>
<dbReference type="RefSeq" id="WP_081146433.1">
    <property type="nucleotide sequence ID" value="NZ_LVYD01000024.1"/>
</dbReference>
<dbReference type="InterPro" id="IPR050794">
    <property type="entry name" value="CPA2_transporter"/>
</dbReference>
<evidence type="ECO:0000259" key="8">
    <source>
        <dbReference type="Pfam" id="PF00999"/>
    </source>
</evidence>
<feature type="transmembrane region" description="Helical" evidence="7">
    <location>
        <begin position="61"/>
        <end position="81"/>
    </location>
</feature>
<feature type="transmembrane region" description="Helical" evidence="7">
    <location>
        <begin position="253"/>
        <end position="273"/>
    </location>
</feature>
<evidence type="ECO:0000313" key="10">
    <source>
        <dbReference type="Proteomes" id="UP000192796"/>
    </source>
</evidence>
<dbReference type="EMBL" id="LVYD01000024">
    <property type="protein sequence ID" value="OQP65534.1"/>
    <property type="molecule type" value="Genomic_DNA"/>
</dbReference>
<comment type="subcellular location">
    <subcellularLocation>
        <location evidence="1">Membrane</location>
        <topology evidence="1">Multi-pass membrane protein</topology>
    </subcellularLocation>
</comment>
<evidence type="ECO:0000256" key="6">
    <source>
        <dbReference type="ARBA" id="ARBA00023136"/>
    </source>
</evidence>
<dbReference type="Pfam" id="PF00999">
    <property type="entry name" value="Na_H_Exchanger"/>
    <property type="match status" value="1"/>
</dbReference>
<dbReference type="InterPro" id="IPR006153">
    <property type="entry name" value="Cation/H_exchanger_TM"/>
</dbReference>
<dbReference type="PANTHER" id="PTHR32468">
    <property type="entry name" value="CATION/H + ANTIPORTER"/>
    <property type="match status" value="1"/>
</dbReference>
<feature type="transmembrane region" description="Helical" evidence="7">
    <location>
        <begin position="188"/>
        <end position="211"/>
    </location>
</feature>
<accession>A0A1V9G4Q8</accession>
<evidence type="ECO:0000256" key="1">
    <source>
        <dbReference type="ARBA" id="ARBA00004141"/>
    </source>
</evidence>
<keyword evidence="2" id="KW-0813">Transport</keyword>
<organism evidence="9 10">
    <name type="scientific">Niastella vici</name>
    <dbReference type="NCBI Taxonomy" id="1703345"/>
    <lineage>
        <taxon>Bacteria</taxon>
        <taxon>Pseudomonadati</taxon>
        <taxon>Bacteroidota</taxon>
        <taxon>Chitinophagia</taxon>
        <taxon>Chitinophagales</taxon>
        <taxon>Chitinophagaceae</taxon>
        <taxon>Niastella</taxon>
    </lineage>
</organism>
<evidence type="ECO:0000256" key="7">
    <source>
        <dbReference type="SAM" id="Phobius"/>
    </source>
</evidence>